<proteinExistence type="predicted"/>
<dbReference type="Pfam" id="PF01988">
    <property type="entry name" value="VIT1"/>
    <property type="match status" value="2"/>
</dbReference>
<dbReference type="PANTHER" id="PTHR31851">
    <property type="entry name" value="FE(2+)/MN(2+) TRANSPORTER PCL1"/>
    <property type="match status" value="1"/>
</dbReference>
<dbReference type="RefSeq" id="WP_043708374.1">
    <property type="nucleotide sequence ID" value="NZ_CABJFA010000001.1"/>
</dbReference>
<evidence type="ECO:0000313" key="10">
    <source>
        <dbReference type="Proteomes" id="UP000032289"/>
    </source>
</evidence>
<evidence type="ECO:0000313" key="8">
    <source>
        <dbReference type="EMBL" id="OSP89658.1"/>
    </source>
</evidence>
<feature type="transmembrane region" description="Helical" evidence="5">
    <location>
        <begin position="34"/>
        <end position="57"/>
    </location>
</feature>
<keyword evidence="9" id="KW-1185">Reference proteome</keyword>
<dbReference type="InterPro" id="IPR008217">
    <property type="entry name" value="Ccc1_fam"/>
</dbReference>
<dbReference type="Proteomes" id="UP000032289">
    <property type="component" value="Unassembled WGS sequence"/>
</dbReference>
<dbReference type="GO" id="GO:0030026">
    <property type="term" value="P:intracellular manganese ion homeostasis"/>
    <property type="evidence" value="ECO:0007669"/>
    <property type="project" value="InterPro"/>
</dbReference>
<organism evidence="7 9">
    <name type="scientific">Weissella cibaria</name>
    <dbReference type="NCBI Taxonomy" id="137591"/>
    <lineage>
        <taxon>Bacteria</taxon>
        <taxon>Bacillati</taxon>
        <taxon>Bacillota</taxon>
        <taxon>Bacilli</taxon>
        <taxon>Lactobacillales</taxon>
        <taxon>Lactobacillaceae</taxon>
        <taxon>Weissella</taxon>
    </lineage>
</organism>
<evidence type="ECO:0000313" key="11">
    <source>
        <dbReference type="Proteomes" id="UP000193588"/>
    </source>
</evidence>
<dbReference type="EMBL" id="JWHT01000080">
    <property type="protein sequence ID" value="KIU19430.1"/>
    <property type="molecule type" value="Genomic_DNA"/>
</dbReference>
<accession>A0A0D1JPN4</accession>
<comment type="caution">
    <text evidence="7">The sequence shown here is derived from an EMBL/GenBank/DDBJ whole genome shotgun (WGS) entry which is preliminary data.</text>
</comment>
<keyword evidence="4 5" id="KW-0472">Membrane</keyword>
<evidence type="ECO:0000256" key="5">
    <source>
        <dbReference type="SAM" id="Phobius"/>
    </source>
</evidence>
<dbReference type="STRING" id="137591.AO080_07915"/>
<evidence type="ECO:0000313" key="9">
    <source>
        <dbReference type="Proteomes" id="UP000032287"/>
    </source>
</evidence>
<dbReference type="Proteomes" id="UP000032287">
    <property type="component" value="Unassembled WGS sequence"/>
</dbReference>
<dbReference type="PATRIC" id="fig|137591.24.peg.2328"/>
<sequence>MKRFASPIVYGGLDGIITTFAVVAGSVGGDISNVVIIILGFSNLLADGFSMAAGAYLSATAGKTKRAAFEDGVATFLSFNVFGLIPLSAYLIVNAVIHSPTVAFPISFLIVGVALALLGMVKAELTNKSKRAEIGLTLLVGYVAASVAYGIGALLNYLL</sequence>
<dbReference type="GO" id="GO:0012505">
    <property type="term" value="C:endomembrane system"/>
    <property type="evidence" value="ECO:0007669"/>
    <property type="project" value="UniProtKB-SubCell"/>
</dbReference>
<protein>
    <submittedName>
        <fullName evidence="7">VIT family protein</fullName>
    </submittedName>
</protein>
<comment type="subcellular location">
    <subcellularLocation>
        <location evidence="1">Endomembrane system</location>
        <topology evidence="1">Multi-pass membrane protein</topology>
    </subcellularLocation>
</comment>
<dbReference type="Proteomes" id="UP000193588">
    <property type="component" value="Unassembled WGS sequence"/>
</dbReference>
<keyword evidence="3 5" id="KW-1133">Transmembrane helix</keyword>
<evidence type="ECO:0000313" key="7">
    <source>
        <dbReference type="EMBL" id="KIU19837.1"/>
    </source>
</evidence>
<keyword evidence="2 5" id="KW-0812">Transmembrane</keyword>
<dbReference type="OrthoDB" id="9781619at2"/>
<feature type="transmembrane region" description="Helical" evidence="5">
    <location>
        <begin position="135"/>
        <end position="158"/>
    </location>
</feature>
<name>A0A0D1JPN4_9LACO</name>
<evidence type="ECO:0000256" key="2">
    <source>
        <dbReference type="ARBA" id="ARBA00022692"/>
    </source>
</evidence>
<dbReference type="EMBL" id="JWHU01000034">
    <property type="protein sequence ID" value="KIU19837.1"/>
    <property type="molecule type" value="Genomic_DNA"/>
</dbReference>
<evidence type="ECO:0000256" key="1">
    <source>
        <dbReference type="ARBA" id="ARBA00004127"/>
    </source>
</evidence>
<reference evidence="9 10" key="1">
    <citation type="journal article" date="2015" name="Microbiology (Mosc.)">
        <title>Genomics of the Weissella cibaria species with an examination of its metabolic traits.</title>
        <authorList>
            <person name="Lynch K.M."/>
            <person name="Lucid A."/>
            <person name="Arendt E.K."/>
            <person name="Sleator R.D."/>
            <person name="Lucey B."/>
            <person name="Coffey A."/>
        </authorList>
    </citation>
    <scope>NUCLEOTIDE SEQUENCE [LARGE SCALE GENOMIC DNA]</scope>
    <source>
        <strain evidence="6 10">AB3b</strain>
        <strain evidence="7 9">MG1</strain>
    </source>
</reference>
<feature type="transmembrane region" description="Helical" evidence="5">
    <location>
        <begin position="77"/>
        <end position="97"/>
    </location>
</feature>
<dbReference type="EMBL" id="NDXJ01000005">
    <property type="protein sequence ID" value="OSP89658.1"/>
    <property type="molecule type" value="Genomic_DNA"/>
</dbReference>
<evidence type="ECO:0000313" key="6">
    <source>
        <dbReference type="EMBL" id="KIU19430.1"/>
    </source>
</evidence>
<dbReference type="GO" id="GO:0005384">
    <property type="term" value="F:manganese ion transmembrane transporter activity"/>
    <property type="evidence" value="ECO:0007669"/>
    <property type="project" value="InterPro"/>
</dbReference>
<reference evidence="8 11" key="2">
    <citation type="submission" date="2017-04" db="EMBL/GenBank/DDBJ databases">
        <title>The genome sequence of Weissella cibaria isolated from wild Drosophila.</title>
        <authorList>
            <person name="Ricks N.J."/>
            <person name="Carroll C."/>
            <person name="Walters A."/>
            <person name="Newell P.D."/>
            <person name="Chaston J.M."/>
        </authorList>
    </citation>
    <scope>NUCLEOTIDE SEQUENCE [LARGE SCALE GENOMIC DNA]</scope>
    <source>
        <strain evidence="8 11">DmW_103</strain>
    </source>
</reference>
<dbReference type="eggNOG" id="COG1814">
    <property type="taxonomic scope" value="Bacteria"/>
</dbReference>
<feature type="transmembrane region" description="Helical" evidence="5">
    <location>
        <begin position="103"/>
        <end position="123"/>
    </location>
</feature>
<gene>
    <name evidence="6" type="ORF">ab3b_02371</name>
    <name evidence="8" type="ORF">B9D04_03820</name>
    <name evidence="7" type="ORF">QX99_01859</name>
</gene>
<evidence type="ECO:0000256" key="3">
    <source>
        <dbReference type="ARBA" id="ARBA00022989"/>
    </source>
</evidence>
<dbReference type="AlphaFoldDB" id="A0A0D1JPN4"/>
<feature type="transmembrane region" description="Helical" evidence="5">
    <location>
        <begin position="7"/>
        <end position="28"/>
    </location>
</feature>
<evidence type="ECO:0000256" key="4">
    <source>
        <dbReference type="ARBA" id="ARBA00023136"/>
    </source>
</evidence>